<dbReference type="PANTHER" id="PTHR40080">
    <property type="entry name" value="LMO1763 PROTEIN"/>
    <property type="match status" value="1"/>
</dbReference>
<accession>A0A1G2CIJ6</accession>
<evidence type="ECO:0008006" key="3">
    <source>
        <dbReference type="Google" id="ProtNLM"/>
    </source>
</evidence>
<organism evidence="1 2">
    <name type="scientific">Candidatus Liptonbacteria bacterium RIFCSPLOWO2_01_FULL_45_15</name>
    <dbReference type="NCBI Taxonomy" id="1798649"/>
    <lineage>
        <taxon>Bacteria</taxon>
        <taxon>Candidatus Liptoniibacteriota</taxon>
    </lineage>
</organism>
<dbReference type="InterPro" id="IPR010921">
    <property type="entry name" value="Trp_repressor/repl_initiator"/>
</dbReference>
<evidence type="ECO:0000313" key="2">
    <source>
        <dbReference type="Proteomes" id="UP000176287"/>
    </source>
</evidence>
<dbReference type="EMBL" id="MHKZ01000003">
    <property type="protein sequence ID" value="OGZ01244.1"/>
    <property type="molecule type" value="Genomic_DNA"/>
</dbReference>
<comment type="caution">
    <text evidence="1">The sequence shown here is derived from an EMBL/GenBank/DDBJ whole genome shotgun (WGS) entry which is preliminary data.</text>
</comment>
<dbReference type="PANTHER" id="PTHR40080:SF1">
    <property type="entry name" value="TRPR-LIKE PROTEIN YERC_YECD"/>
    <property type="match status" value="1"/>
</dbReference>
<dbReference type="GO" id="GO:0003700">
    <property type="term" value="F:DNA-binding transcription factor activity"/>
    <property type="evidence" value="ECO:0007669"/>
    <property type="project" value="InterPro"/>
</dbReference>
<dbReference type="Proteomes" id="UP000176287">
    <property type="component" value="Unassembled WGS sequence"/>
</dbReference>
<dbReference type="NCBIfam" id="TIGR02531">
    <property type="entry name" value="yecD_yerC"/>
    <property type="match status" value="1"/>
</dbReference>
<dbReference type="PIRSF" id="PIRSF012508">
    <property type="entry name" value="YerC"/>
    <property type="match status" value="1"/>
</dbReference>
<dbReference type="InterPro" id="IPR000831">
    <property type="entry name" value="Trp_repress"/>
</dbReference>
<dbReference type="Gene3D" id="1.10.1270.10">
    <property type="entry name" value="TrpR-like"/>
    <property type="match status" value="1"/>
</dbReference>
<sequence length="105" mass="12446">MKKAAKEKWDSSNAEDLFRAILTLENTDEAKRFFRDLLTAPEIMDFSQRWKTARLLDEGTPYLEIGRQTWMSSKTIARIQRWLKRGKGGYRLVLDRMKRSEPFGF</sequence>
<dbReference type="InterPro" id="IPR013368">
    <property type="entry name" value="YecD_YerC"/>
</dbReference>
<dbReference type="SUPFAM" id="SSF48295">
    <property type="entry name" value="TrpR-like"/>
    <property type="match status" value="1"/>
</dbReference>
<dbReference type="GO" id="GO:0043565">
    <property type="term" value="F:sequence-specific DNA binding"/>
    <property type="evidence" value="ECO:0007669"/>
    <property type="project" value="InterPro"/>
</dbReference>
<name>A0A1G2CIJ6_9BACT</name>
<evidence type="ECO:0000313" key="1">
    <source>
        <dbReference type="EMBL" id="OGZ01244.1"/>
    </source>
</evidence>
<reference evidence="1 2" key="1">
    <citation type="journal article" date="2016" name="Nat. Commun.">
        <title>Thousands of microbial genomes shed light on interconnected biogeochemical processes in an aquifer system.</title>
        <authorList>
            <person name="Anantharaman K."/>
            <person name="Brown C.T."/>
            <person name="Hug L.A."/>
            <person name="Sharon I."/>
            <person name="Castelle C.J."/>
            <person name="Probst A.J."/>
            <person name="Thomas B.C."/>
            <person name="Singh A."/>
            <person name="Wilkins M.J."/>
            <person name="Karaoz U."/>
            <person name="Brodie E.L."/>
            <person name="Williams K.H."/>
            <person name="Hubbard S.S."/>
            <person name="Banfield J.F."/>
        </authorList>
    </citation>
    <scope>NUCLEOTIDE SEQUENCE [LARGE SCALE GENOMIC DNA]</scope>
</reference>
<protein>
    <recommendedName>
        <fullName evidence="3">TrpR, YerC/YecD</fullName>
    </recommendedName>
</protein>
<dbReference type="Pfam" id="PF01371">
    <property type="entry name" value="Trp_repressor"/>
    <property type="match status" value="1"/>
</dbReference>
<gene>
    <name evidence="1" type="ORF">A3B13_00910</name>
</gene>
<dbReference type="InterPro" id="IPR038116">
    <property type="entry name" value="TrpR-like_sf"/>
</dbReference>
<proteinExistence type="predicted"/>
<dbReference type="AlphaFoldDB" id="A0A1G2CIJ6"/>